<protein>
    <recommendedName>
        <fullName evidence="1">non-specific serine/threonine protein kinase</fullName>
        <ecNumber evidence="1">2.7.11.1</ecNumber>
    </recommendedName>
</protein>
<dbReference type="PROSITE" id="PS00108">
    <property type="entry name" value="PROTEIN_KINASE_ST"/>
    <property type="match status" value="1"/>
</dbReference>
<accession>A0A2P6MSE0</accession>
<evidence type="ECO:0000313" key="11">
    <source>
        <dbReference type="EMBL" id="PRP74614.1"/>
    </source>
</evidence>
<comment type="caution">
    <text evidence="11">The sequence shown here is derived from an EMBL/GenBank/DDBJ whole genome shotgun (WGS) entry which is preliminary data.</text>
</comment>
<keyword evidence="6" id="KW-0067">ATP-binding</keyword>
<dbReference type="InterPro" id="IPR008271">
    <property type="entry name" value="Ser/Thr_kinase_AS"/>
</dbReference>
<evidence type="ECO:0000256" key="2">
    <source>
        <dbReference type="ARBA" id="ARBA00022527"/>
    </source>
</evidence>
<feature type="region of interest" description="Disordered" evidence="9">
    <location>
        <begin position="278"/>
        <end position="377"/>
    </location>
</feature>
<dbReference type="InterPro" id="IPR011009">
    <property type="entry name" value="Kinase-like_dom_sf"/>
</dbReference>
<feature type="compositionally biased region" description="Basic and acidic residues" evidence="9">
    <location>
        <begin position="304"/>
        <end position="316"/>
    </location>
</feature>
<dbReference type="Proteomes" id="UP000241769">
    <property type="component" value="Unassembled WGS sequence"/>
</dbReference>
<evidence type="ECO:0000259" key="10">
    <source>
        <dbReference type="PROSITE" id="PS50011"/>
    </source>
</evidence>
<evidence type="ECO:0000256" key="5">
    <source>
        <dbReference type="ARBA" id="ARBA00022777"/>
    </source>
</evidence>
<dbReference type="AlphaFoldDB" id="A0A2P6MSE0"/>
<organism evidence="11 12">
    <name type="scientific">Planoprotostelium fungivorum</name>
    <dbReference type="NCBI Taxonomy" id="1890364"/>
    <lineage>
        <taxon>Eukaryota</taxon>
        <taxon>Amoebozoa</taxon>
        <taxon>Evosea</taxon>
        <taxon>Variosea</taxon>
        <taxon>Cavosteliida</taxon>
        <taxon>Cavosteliaceae</taxon>
        <taxon>Planoprotostelium</taxon>
    </lineage>
</organism>
<dbReference type="SUPFAM" id="SSF56112">
    <property type="entry name" value="Protein kinase-like (PK-like)"/>
    <property type="match status" value="1"/>
</dbReference>
<dbReference type="InterPro" id="IPR000719">
    <property type="entry name" value="Prot_kinase_dom"/>
</dbReference>
<comment type="catalytic activity">
    <reaction evidence="8">
        <text>L-seryl-[protein] + ATP = O-phospho-L-seryl-[protein] + ADP + H(+)</text>
        <dbReference type="Rhea" id="RHEA:17989"/>
        <dbReference type="Rhea" id="RHEA-COMP:9863"/>
        <dbReference type="Rhea" id="RHEA-COMP:11604"/>
        <dbReference type="ChEBI" id="CHEBI:15378"/>
        <dbReference type="ChEBI" id="CHEBI:29999"/>
        <dbReference type="ChEBI" id="CHEBI:30616"/>
        <dbReference type="ChEBI" id="CHEBI:83421"/>
        <dbReference type="ChEBI" id="CHEBI:456216"/>
        <dbReference type="EC" id="2.7.11.1"/>
    </reaction>
</comment>
<gene>
    <name evidence="11" type="ORF">PROFUN_03536</name>
</gene>
<reference evidence="11 12" key="1">
    <citation type="journal article" date="2018" name="Genome Biol. Evol.">
        <title>Multiple Roots of Fruiting Body Formation in Amoebozoa.</title>
        <authorList>
            <person name="Hillmann F."/>
            <person name="Forbes G."/>
            <person name="Novohradska S."/>
            <person name="Ferling I."/>
            <person name="Riege K."/>
            <person name="Groth M."/>
            <person name="Westermann M."/>
            <person name="Marz M."/>
            <person name="Spaller T."/>
            <person name="Winckler T."/>
            <person name="Schaap P."/>
            <person name="Glockner G."/>
        </authorList>
    </citation>
    <scope>NUCLEOTIDE SEQUENCE [LARGE SCALE GENOMIC DNA]</scope>
    <source>
        <strain evidence="11 12">Jena</strain>
    </source>
</reference>
<keyword evidence="2" id="KW-0723">Serine/threonine-protein kinase</keyword>
<feature type="compositionally biased region" description="Basic and acidic residues" evidence="9">
    <location>
        <begin position="329"/>
        <end position="343"/>
    </location>
</feature>
<proteinExistence type="predicted"/>
<evidence type="ECO:0000256" key="7">
    <source>
        <dbReference type="ARBA" id="ARBA00047899"/>
    </source>
</evidence>
<comment type="catalytic activity">
    <reaction evidence="7">
        <text>L-threonyl-[protein] + ATP = O-phospho-L-threonyl-[protein] + ADP + H(+)</text>
        <dbReference type="Rhea" id="RHEA:46608"/>
        <dbReference type="Rhea" id="RHEA-COMP:11060"/>
        <dbReference type="Rhea" id="RHEA-COMP:11605"/>
        <dbReference type="ChEBI" id="CHEBI:15378"/>
        <dbReference type="ChEBI" id="CHEBI:30013"/>
        <dbReference type="ChEBI" id="CHEBI:30616"/>
        <dbReference type="ChEBI" id="CHEBI:61977"/>
        <dbReference type="ChEBI" id="CHEBI:456216"/>
        <dbReference type="EC" id="2.7.11.1"/>
    </reaction>
</comment>
<dbReference type="CDD" id="cd08215">
    <property type="entry name" value="STKc_Nek"/>
    <property type="match status" value="1"/>
</dbReference>
<dbReference type="EMBL" id="MDYQ01000448">
    <property type="protein sequence ID" value="PRP74614.1"/>
    <property type="molecule type" value="Genomic_DNA"/>
</dbReference>
<evidence type="ECO:0000256" key="3">
    <source>
        <dbReference type="ARBA" id="ARBA00022679"/>
    </source>
</evidence>
<keyword evidence="4" id="KW-0547">Nucleotide-binding</keyword>
<sequence>MDKYETIKCVGKVLLVRNKETDEQLVMKKIPLTNASDAQKTTTFKEVSLLSRLRHPNIVQYIESFVYQEGIEEYFCILMEYCSNGDLSVRLSKNKQSGKGLSEKQIVEWFYQILLAIQYIHKKCILHRDLKTQNIFLDSKNMIKLGDFGIARTLEGTRDMASTVIGLTSTPFYMSPEIFEGKPYDYKSDQWALGCILYEMVTMRQAFDAKEMGGLMMKVIKGNAPSIPSTFSPQLAEIVRSLLNKRPDKRPNCSTIFKTPYMKKHAESSPILRSILEQLNPSPPAGSQNHQPNIQTNETNPSTPREEKKEDRVVDAKKKRIVATKNTPVKKEEEKVKKEEKVKRATPQKKIVPEMKQMDKVASGEVKSRVKRISRGDVKSPRNVDVVDSVLPAVQLKETPDSSGGNFSPRHRLQRTGGPSEEVDSSQATSDDVIVSTATEEESVEFAELNSDSEEEWGAEEVDDESEILDSFRKGSLGDRVRKITEYCTRELGSNTYERVKDMITSLDDDVDQVTQDDLNSKLLLLLGERTEFYTSAVRHLLFCEESL</sequence>
<dbReference type="GO" id="GO:0005524">
    <property type="term" value="F:ATP binding"/>
    <property type="evidence" value="ECO:0007669"/>
    <property type="project" value="UniProtKB-KW"/>
</dbReference>
<feature type="domain" description="Protein kinase" evidence="10">
    <location>
        <begin position="1"/>
        <end position="262"/>
    </location>
</feature>
<dbReference type="Gene3D" id="1.10.510.10">
    <property type="entry name" value="Transferase(Phosphotransferase) domain 1"/>
    <property type="match status" value="1"/>
</dbReference>
<keyword evidence="5 11" id="KW-0418">Kinase</keyword>
<keyword evidence="3" id="KW-0808">Transferase</keyword>
<dbReference type="SMART" id="SM00220">
    <property type="entry name" value="S_TKc"/>
    <property type="match status" value="1"/>
</dbReference>
<evidence type="ECO:0000256" key="1">
    <source>
        <dbReference type="ARBA" id="ARBA00012513"/>
    </source>
</evidence>
<keyword evidence="12" id="KW-1185">Reference proteome</keyword>
<dbReference type="PANTHER" id="PTHR44899:SF7">
    <property type="entry name" value="NIMA-RELATED KINASE"/>
    <property type="match status" value="1"/>
</dbReference>
<dbReference type="OrthoDB" id="248923at2759"/>
<dbReference type="Pfam" id="PF00069">
    <property type="entry name" value="Pkinase"/>
    <property type="match status" value="1"/>
</dbReference>
<evidence type="ECO:0000313" key="12">
    <source>
        <dbReference type="Proteomes" id="UP000241769"/>
    </source>
</evidence>
<evidence type="ECO:0000256" key="8">
    <source>
        <dbReference type="ARBA" id="ARBA00048679"/>
    </source>
</evidence>
<dbReference type="InterPro" id="IPR051131">
    <property type="entry name" value="NEK_Ser/Thr_kinase_NIMA"/>
</dbReference>
<name>A0A2P6MSE0_9EUKA</name>
<evidence type="ECO:0000256" key="6">
    <source>
        <dbReference type="ARBA" id="ARBA00022840"/>
    </source>
</evidence>
<dbReference type="PROSITE" id="PS50011">
    <property type="entry name" value="PROTEIN_KINASE_DOM"/>
    <property type="match status" value="1"/>
</dbReference>
<dbReference type="STRING" id="1890364.A0A2P6MSE0"/>
<dbReference type="PANTHER" id="PTHR44899">
    <property type="entry name" value="CAMK FAMILY PROTEIN KINASE"/>
    <property type="match status" value="1"/>
</dbReference>
<dbReference type="EC" id="2.7.11.1" evidence="1"/>
<feature type="region of interest" description="Disordered" evidence="9">
    <location>
        <begin position="391"/>
        <end position="430"/>
    </location>
</feature>
<feature type="compositionally biased region" description="Polar residues" evidence="9">
    <location>
        <begin position="278"/>
        <end position="303"/>
    </location>
</feature>
<dbReference type="InParanoid" id="A0A2P6MSE0"/>
<evidence type="ECO:0000256" key="4">
    <source>
        <dbReference type="ARBA" id="ARBA00022741"/>
    </source>
</evidence>
<dbReference type="GO" id="GO:0004674">
    <property type="term" value="F:protein serine/threonine kinase activity"/>
    <property type="evidence" value="ECO:0007669"/>
    <property type="project" value="UniProtKB-KW"/>
</dbReference>
<evidence type="ECO:0000256" key="9">
    <source>
        <dbReference type="SAM" id="MobiDB-lite"/>
    </source>
</evidence>